<dbReference type="InterPro" id="IPR000219">
    <property type="entry name" value="DH_dom"/>
</dbReference>
<dbReference type="InterPro" id="IPR001452">
    <property type="entry name" value="SH3_domain"/>
</dbReference>
<keyword evidence="1 2" id="KW-0728">SH3 domain</keyword>
<name>A0A8S1DZ77_9INSE</name>
<feature type="region of interest" description="Disordered" evidence="3">
    <location>
        <begin position="1239"/>
        <end position="1268"/>
    </location>
</feature>
<dbReference type="CDD" id="cd01221">
    <property type="entry name" value="PH_ephexin"/>
    <property type="match status" value="1"/>
</dbReference>
<dbReference type="Pfam" id="PF00018">
    <property type="entry name" value="SH3_1"/>
    <property type="match status" value="1"/>
</dbReference>
<dbReference type="PROSITE" id="PS50010">
    <property type="entry name" value="DH_2"/>
    <property type="match status" value="1"/>
</dbReference>
<dbReference type="SUPFAM" id="SSF50044">
    <property type="entry name" value="SH3-domain"/>
    <property type="match status" value="1"/>
</dbReference>
<feature type="region of interest" description="Disordered" evidence="3">
    <location>
        <begin position="871"/>
        <end position="915"/>
    </location>
</feature>
<dbReference type="Pfam" id="PF00621">
    <property type="entry name" value="RhoGEF"/>
    <property type="match status" value="1"/>
</dbReference>
<gene>
    <name evidence="6" type="ORF">CLODIP_2_CD03838</name>
</gene>
<dbReference type="InterPro" id="IPR035899">
    <property type="entry name" value="DBL_dom_sf"/>
</dbReference>
<dbReference type="CDD" id="cd00160">
    <property type="entry name" value="RhoGEF"/>
    <property type="match status" value="1"/>
</dbReference>
<dbReference type="CDD" id="cd11793">
    <property type="entry name" value="SH3_ephexin1_like"/>
    <property type="match status" value="1"/>
</dbReference>
<dbReference type="InterPro" id="IPR006640">
    <property type="entry name" value="SprT-like_domain"/>
</dbReference>
<evidence type="ECO:0000256" key="1">
    <source>
        <dbReference type="ARBA" id="ARBA00022443"/>
    </source>
</evidence>
<evidence type="ECO:0000256" key="3">
    <source>
        <dbReference type="SAM" id="MobiDB-lite"/>
    </source>
</evidence>
<dbReference type="EMBL" id="CADEPI010000484">
    <property type="protein sequence ID" value="CAB3386456.1"/>
    <property type="molecule type" value="Genomic_DNA"/>
</dbReference>
<evidence type="ECO:0000313" key="7">
    <source>
        <dbReference type="Proteomes" id="UP000494165"/>
    </source>
</evidence>
<feature type="domain" description="DH" evidence="5">
    <location>
        <begin position="1355"/>
        <end position="1541"/>
    </location>
</feature>
<dbReference type="GO" id="GO:0005085">
    <property type="term" value="F:guanyl-nucleotide exchange factor activity"/>
    <property type="evidence" value="ECO:0007669"/>
    <property type="project" value="InterPro"/>
</dbReference>
<evidence type="ECO:0000313" key="6">
    <source>
        <dbReference type="EMBL" id="CAB3386456.1"/>
    </source>
</evidence>
<dbReference type="SUPFAM" id="SSF48065">
    <property type="entry name" value="DBL homology domain (DH-domain)"/>
    <property type="match status" value="1"/>
</dbReference>
<evidence type="ECO:0000259" key="5">
    <source>
        <dbReference type="PROSITE" id="PS50010"/>
    </source>
</evidence>
<feature type="compositionally biased region" description="Polar residues" evidence="3">
    <location>
        <begin position="1239"/>
        <end position="1255"/>
    </location>
</feature>
<feature type="region of interest" description="Disordered" evidence="3">
    <location>
        <begin position="1112"/>
        <end position="1155"/>
    </location>
</feature>
<reference evidence="6 7" key="1">
    <citation type="submission" date="2020-04" db="EMBL/GenBank/DDBJ databases">
        <authorList>
            <person name="Alioto T."/>
            <person name="Alioto T."/>
            <person name="Gomez Garrido J."/>
        </authorList>
    </citation>
    <scope>NUCLEOTIDE SEQUENCE [LARGE SCALE GENOMIC DNA]</scope>
</reference>
<dbReference type="SMART" id="SM00326">
    <property type="entry name" value="SH3"/>
    <property type="match status" value="1"/>
</dbReference>
<dbReference type="Pfam" id="PF10263">
    <property type="entry name" value="SprT-like"/>
    <property type="match status" value="1"/>
</dbReference>
<dbReference type="FunFam" id="1.20.900.10:FF:000007">
    <property type="entry name" value="rho guanine nucleotide exchange factor 19"/>
    <property type="match status" value="1"/>
</dbReference>
<feature type="compositionally biased region" description="Basic and acidic residues" evidence="3">
    <location>
        <begin position="27"/>
        <end position="38"/>
    </location>
</feature>
<dbReference type="InterPro" id="IPR047271">
    <property type="entry name" value="Ephexin-like"/>
</dbReference>
<dbReference type="PANTHER" id="PTHR12845:SF5">
    <property type="entry name" value="EPHEXIN, ISOFORM D"/>
    <property type="match status" value="1"/>
</dbReference>
<dbReference type="PANTHER" id="PTHR12845">
    <property type="entry name" value="GUANINE NUCLEOTIDE EXCHANGE FACTOR"/>
    <property type="match status" value="1"/>
</dbReference>
<evidence type="ECO:0000256" key="2">
    <source>
        <dbReference type="PROSITE-ProRule" id="PRU00192"/>
    </source>
</evidence>
<accession>A0A8S1DZ77</accession>
<feature type="compositionally biased region" description="Low complexity" evidence="3">
    <location>
        <begin position="1145"/>
        <end position="1155"/>
    </location>
</feature>
<dbReference type="SUPFAM" id="SSF50729">
    <property type="entry name" value="PH domain-like"/>
    <property type="match status" value="1"/>
</dbReference>
<feature type="compositionally biased region" description="Low complexity" evidence="3">
    <location>
        <begin position="1177"/>
        <end position="1193"/>
    </location>
</feature>
<dbReference type="InterPro" id="IPR011993">
    <property type="entry name" value="PH-like_dom_sf"/>
</dbReference>
<dbReference type="OrthoDB" id="27593at2759"/>
<proteinExistence type="predicted"/>
<dbReference type="Gene3D" id="2.30.29.30">
    <property type="entry name" value="Pleckstrin-homology domain (PH domain)/Phosphotyrosine-binding domain (PTB)"/>
    <property type="match status" value="1"/>
</dbReference>
<feature type="compositionally biased region" description="Polar residues" evidence="3">
    <location>
        <begin position="899"/>
        <end position="909"/>
    </location>
</feature>
<dbReference type="PROSITE" id="PS50002">
    <property type="entry name" value="SH3"/>
    <property type="match status" value="1"/>
</dbReference>
<comment type="caution">
    <text evidence="6">The sequence shown here is derived from an EMBL/GenBank/DDBJ whole genome shotgun (WGS) entry which is preliminary data.</text>
</comment>
<organism evidence="6 7">
    <name type="scientific">Cloeon dipterum</name>
    <dbReference type="NCBI Taxonomy" id="197152"/>
    <lineage>
        <taxon>Eukaryota</taxon>
        <taxon>Metazoa</taxon>
        <taxon>Ecdysozoa</taxon>
        <taxon>Arthropoda</taxon>
        <taxon>Hexapoda</taxon>
        <taxon>Insecta</taxon>
        <taxon>Pterygota</taxon>
        <taxon>Palaeoptera</taxon>
        <taxon>Ephemeroptera</taxon>
        <taxon>Pisciforma</taxon>
        <taxon>Baetidae</taxon>
        <taxon>Cloeon</taxon>
    </lineage>
</organism>
<dbReference type="InterPro" id="IPR036028">
    <property type="entry name" value="SH3-like_dom_sf"/>
</dbReference>
<protein>
    <recommendedName>
        <fullName evidence="8">DH domain-containing protein</fullName>
    </recommendedName>
</protein>
<sequence>MARARAISESEDDEELVEQFFKKQKQKKNEEMTPRKDPEEYEIGDDSFIVEDDVIYVDSDVSDDEVEQQKNFSPSFYLRVLNDQRKANASSDVTIKEANWSEARKLFTQVKTPKGKNKNDMKTPKRYNDGFHRPTLGFLASLSTEEPSVLCHPDAVPFLKNFKSRKDDLVEKLFALFNRTVFDDKLDPEMSITWNNRLRSTAGFCYNQRKRVEGGDTIRFSRIELSGKILQNAGQLRDTLIHEMCHAATWVIDEMLGGHGPVWKKWTRKANRIHPELPEIKRCHSYQIETAYTYRCTKCQYSFGRSSKSLDTERKVCGYCKGKFELIVNNKKGTPREPKGFALFVKENYKIVKQKDMKHKDVMQLLTKCKPLFRDESGSRSYLLNERPTPTECRRLAPTAAAVRRRVRHRANRRASECGAAPRVDVAVAPLRGLSTDEPRVAVVRSAAASTRTGSTAKRRPPVAAAAVPLVDELRVCHGAVSHTIKIFEKIENNKVNVMNELIFLVYFLMWCKEVPKESANGHWSASPKPKVMLKPSASFISRKASELRAVTSRRSNQVRPTVDEPASEVENVPTKNKEEKSDEPPLPPPNKTPKQVPNSTFRSYLHSISKENLNGLPLEKATLPRIEETSSAVDCDFNESDIVRKSEDTSLVEEVLKELESNKLIAECKVRLDQLTVARAQPNVSFLFSNSAAQQTTQILEGATESWSSEDYDDVYSFQPMGQDNKAELDEEYDYPLPQGDQDYDDCGPVGEGIYEDTATVYESIGSCAPSYFEKNSFHSIGSRAETISCNDGRSDIEVGSETSSSDVWVDLDISEPEEKPARLIEMTPVYREKAKNRRSPSWSLKVRRQWTHSAKKRFINYKCVFDGRPNVAPPRPAGPDRRPSIDESSPMRHISVNGVSSSASFGTATAPRRPRPTVVDKVFVDTRHSVVCFVLPEEQAEARPRRPARRRPPVVTLRLLGEHRETQEICVFFKEGPSNSASDDNLYEPLYEMLPPRQGAAKEVPTVAPPPPPLLDENYDSDITDSSFDSDSDVKFENVTLRRDEVHLPELPPPPTGQTGGITKIAEAASKKMKDIKRTWKRGISDKLRRLSTPNPAAIYEAQQKTLQEISVAETSPPTKEPTKNKYWTFRKNSKSGQSPRLSTQKSTDSSSSIFYVSQEIEPVDRLAELINSCNRHSSGPSSSSASLESDVGPKRHSSSIIRPKTPPPPPPTESNYKRLSESRPKEMYAEIEFSSLEQHNSFSENDSQSQKTESSEEIAGNGKGTSACFEDEPLYQFYAESVLQEAQRQLNEESDSDGYEEIGEKMMMLSSRPSAMELIKPHAHTGQRSLWCEVPDVINSGVLDRLSQQQRKLQEAKFEIITSEASYIKSLNVLIMHFVLCPELQDDLVLSKTDRDILFSGIRPVKSCSEHFLSDLEKCWQESILLTNISSIMEKHAAKNMNVYIKYCSQQIYLDRTLKHLRETNASFASVLSKLEGHPECQSLSLHSFLMLPMQRVTRLPLLFDAVLRRLSANSDEYTSCKNALMMVNKLVQDCNEEARKMERMKEMIELSRQLEFRSEMRAVPLISSSRWLVRSGEMTQLLTRDEAKLTFGRRIAKQVVNVFLFTDLLVVAKKKGDEGYHVIDYCARNMIDVVNPEEYAEGTINLPWKIHDISSKNMLILTLLQNHEKKTNEMVLSCSLESDKQRWLAAITTPQINQNNSEERVYESWDCPQVQAIHAYVAQQPDELSLEVADVVNVLRKLPDGWYQGERIRDGECGWFPENYCKEILSSHVRARNLRQRYRLLALTSEYIDVQRKAARVGGANSSKIKLTSSEKLEVH</sequence>
<dbReference type="SMART" id="SM00325">
    <property type="entry name" value="RhoGEF"/>
    <property type="match status" value="1"/>
</dbReference>
<dbReference type="Proteomes" id="UP000494165">
    <property type="component" value="Unassembled WGS sequence"/>
</dbReference>
<dbReference type="Gene3D" id="1.20.900.10">
    <property type="entry name" value="Dbl homology (DH) domain"/>
    <property type="match status" value="1"/>
</dbReference>
<feature type="domain" description="SH3" evidence="4">
    <location>
        <begin position="1713"/>
        <end position="1774"/>
    </location>
</feature>
<evidence type="ECO:0008006" key="8">
    <source>
        <dbReference type="Google" id="ProtNLM"/>
    </source>
</evidence>
<feature type="region of interest" description="Disordered" evidence="3">
    <location>
        <begin position="1177"/>
        <end position="1226"/>
    </location>
</feature>
<feature type="region of interest" description="Disordered" evidence="3">
    <location>
        <begin position="549"/>
        <end position="599"/>
    </location>
</feature>
<dbReference type="GO" id="GO:0006974">
    <property type="term" value="P:DNA damage response"/>
    <property type="evidence" value="ECO:0007669"/>
    <property type="project" value="UniProtKB-ARBA"/>
</dbReference>
<dbReference type="InterPro" id="IPR047270">
    <property type="entry name" value="PH_ephexin"/>
</dbReference>
<feature type="region of interest" description="Disordered" evidence="3">
    <location>
        <begin position="1"/>
        <end position="44"/>
    </location>
</feature>
<dbReference type="SMART" id="SM00731">
    <property type="entry name" value="SprT"/>
    <property type="match status" value="1"/>
</dbReference>
<dbReference type="Gene3D" id="2.30.30.40">
    <property type="entry name" value="SH3 Domains"/>
    <property type="match status" value="1"/>
</dbReference>
<keyword evidence="7" id="KW-1185">Reference proteome</keyword>
<evidence type="ECO:0000259" key="4">
    <source>
        <dbReference type="PROSITE" id="PS50002"/>
    </source>
</evidence>